<evidence type="ECO:0000313" key="1">
    <source>
        <dbReference type="EMBL" id="BAT58019.1"/>
    </source>
</evidence>
<name>A0A0S3PQ59_9BRAD</name>
<reference evidence="1 2" key="1">
    <citation type="submission" date="2015-08" db="EMBL/GenBank/DDBJ databases">
        <title>Investigation of the bacterial diversity of lava forest soil.</title>
        <authorList>
            <person name="Lee J.S."/>
        </authorList>
    </citation>
    <scope>NUCLEOTIDE SEQUENCE [LARGE SCALE GENOMIC DNA]</scope>
    <source>
        <strain evidence="1 2">GJW-30</strain>
    </source>
</reference>
<gene>
    <name evidence="1" type="ORF">GJW-30_1_00532</name>
</gene>
<dbReference type="RefSeq" id="WP_245408633.1">
    <property type="nucleotide sequence ID" value="NZ_AP014946.1"/>
</dbReference>
<dbReference type="KEGG" id="vgo:GJW-30_1_00532"/>
<dbReference type="Proteomes" id="UP000236884">
    <property type="component" value="Chromosome"/>
</dbReference>
<sequence length="290" mass="32283">MPVWGFADVVETRHPEIAKGERLYGYFPMATHLVMRAGKVTPGTLNDVSEHRAQLPPAYNRYTRTKGDPAYVAAWEDYDAALRPLFILSFLVDDWLAEEAFFGARQVIITSASSKTALGIAHLLHQRRDIEVVGLTSAGNVDFVEGLRSYTKVVRYDDIASLSPDVPSVLLDIAGNRKLRRSLHEHFGDALKFSSAIGTTHAKEIGDGPMPGPKPVFFFAPDRIRVRYKDWGAEGFAQRFGEAWQGFVGSTEKWMSFVRGKGPEAVEAAYRDIAAGKLKPSEAHMLSLWR</sequence>
<dbReference type="Pfam" id="PF11017">
    <property type="entry name" value="DUF2855"/>
    <property type="match status" value="1"/>
</dbReference>
<dbReference type="AlphaFoldDB" id="A0A0S3PQ59"/>
<protein>
    <recommendedName>
        <fullName evidence="3">DUF2855 domain-containing protein</fullName>
    </recommendedName>
</protein>
<evidence type="ECO:0008006" key="3">
    <source>
        <dbReference type="Google" id="ProtNLM"/>
    </source>
</evidence>
<dbReference type="EMBL" id="AP014946">
    <property type="protein sequence ID" value="BAT58019.1"/>
    <property type="molecule type" value="Genomic_DNA"/>
</dbReference>
<organism evidence="1 2">
    <name type="scientific">Variibacter gotjawalensis</name>
    <dbReference type="NCBI Taxonomy" id="1333996"/>
    <lineage>
        <taxon>Bacteria</taxon>
        <taxon>Pseudomonadati</taxon>
        <taxon>Pseudomonadota</taxon>
        <taxon>Alphaproteobacteria</taxon>
        <taxon>Hyphomicrobiales</taxon>
        <taxon>Nitrobacteraceae</taxon>
        <taxon>Variibacter</taxon>
    </lineage>
</organism>
<proteinExistence type="predicted"/>
<dbReference type="InterPro" id="IPR021276">
    <property type="entry name" value="DUF2855"/>
</dbReference>
<evidence type="ECO:0000313" key="2">
    <source>
        <dbReference type="Proteomes" id="UP000236884"/>
    </source>
</evidence>
<keyword evidence="2" id="KW-1185">Reference proteome</keyword>
<accession>A0A0S3PQ59</accession>